<dbReference type="PANTHER" id="PTHR36056:SF5">
    <property type="entry name" value="OS04G0690400 PROTEIN"/>
    <property type="match status" value="1"/>
</dbReference>
<reference evidence="2 3" key="1">
    <citation type="journal article" date="2010" name="Nature">
        <title>Genome sequencing and analysis of the model grass Brachypodium distachyon.</title>
        <authorList>
            <consortium name="International Brachypodium Initiative"/>
        </authorList>
    </citation>
    <scope>NUCLEOTIDE SEQUENCE [LARGE SCALE GENOMIC DNA]</scope>
    <source>
        <strain evidence="2">Bd21</strain>
        <strain evidence="3">cv. Bd21</strain>
    </source>
</reference>
<dbReference type="GeneID" id="100836295"/>
<reference evidence="2" key="2">
    <citation type="submission" date="2017-06" db="EMBL/GenBank/DDBJ databases">
        <title>WGS assembly of Brachypodium distachyon.</title>
        <authorList>
            <consortium name="The International Brachypodium Initiative"/>
            <person name="Lucas S."/>
            <person name="Harmon-Smith M."/>
            <person name="Lail K."/>
            <person name="Tice H."/>
            <person name="Grimwood J."/>
            <person name="Bruce D."/>
            <person name="Barry K."/>
            <person name="Shu S."/>
            <person name="Lindquist E."/>
            <person name="Wang M."/>
            <person name="Pitluck S."/>
            <person name="Vogel J.P."/>
            <person name="Garvin D.F."/>
            <person name="Mockler T.C."/>
            <person name="Schmutz J."/>
            <person name="Rokhsar D."/>
            <person name="Bevan M.W."/>
        </authorList>
    </citation>
    <scope>NUCLEOTIDE SEQUENCE</scope>
    <source>
        <strain evidence="2">Bd21</strain>
    </source>
</reference>
<evidence type="ECO:0000313" key="3">
    <source>
        <dbReference type="EnsemblPlants" id="KQJ85482"/>
    </source>
</evidence>
<feature type="compositionally biased region" description="Basic residues" evidence="1">
    <location>
        <begin position="22"/>
        <end position="35"/>
    </location>
</feature>
<feature type="compositionally biased region" description="Acidic residues" evidence="1">
    <location>
        <begin position="355"/>
        <end position="378"/>
    </location>
</feature>
<dbReference type="Gramene" id="KQJ85482">
    <property type="protein sequence ID" value="KQJ85482"/>
    <property type="gene ID" value="BRADI_5g27377v3"/>
</dbReference>
<feature type="region of interest" description="Disordered" evidence="1">
    <location>
        <begin position="1"/>
        <end position="84"/>
    </location>
</feature>
<feature type="compositionally biased region" description="Basic and acidic residues" evidence="1">
    <location>
        <begin position="328"/>
        <end position="354"/>
    </location>
</feature>
<feature type="region of interest" description="Disordered" evidence="1">
    <location>
        <begin position="113"/>
        <end position="389"/>
    </location>
</feature>
<dbReference type="HOGENOM" id="CLU_363073_0_0_1"/>
<dbReference type="AlphaFoldDB" id="I1J3S3"/>
<dbReference type="PANTHER" id="PTHR36056">
    <property type="entry name" value="PROTEIN, PUTATIVE-RELATED"/>
    <property type="match status" value="1"/>
</dbReference>
<evidence type="ECO:0000313" key="2">
    <source>
        <dbReference type="EMBL" id="KQJ85482.1"/>
    </source>
</evidence>
<dbReference type="eggNOG" id="ENOG502QRUN">
    <property type="taxonomic scope" value="Eukaryota"/>
</dbReference>
<dbReference type="KEGG" id="bdi:100836295"/>
<dbReference type="OrthoDB" id="677162at2759"/>
<proteinExistence type="predicted"/>
<reference evidence="3" key="3">
    <citation type="submission" date="2018-08" db="UniProtKB">
        <authorList>
            <consortium name="EnsemblPlants"/>
        </authorList>
    </citation>
    <scope>IDENTIFICATION</scope>
    <source>
        <strain evidence="3">cv. Bd21</strain>
    </source>
</reference>
<evidence type="ECO:0000256" key="1">
    <source>
        <dbReference type="SAM" id="MobiDB-lite"/>
    </source>
</evidence>
<dbReference type="EMBL" id="CM000884">
    <property type="protein sequence ID" value="KQJ85482.1"/>
    <property type="molecule type" value="Genomic_DNA"/>
</dbReference>
<organism evidence="2">
    <name type="scientific">Brachypodium distachyon</name>
    <name type="common">Purple false brome</name>
    <name type="synonym">Trachynia distachya</name>
    <dbReference type="NCBI Taxonomy" id="15368"/>
    <lineage>
        <taxon>Eukaryota</taxon>
        <taxon>Viridiplantae</taxon>
        <taxon>Streptophyta</taxon>
        <taxon>Embryophyta</taxon>
        <taxon>Tracheophyta</taxon>
        <taxon>Spermatophyta</taxon>
        <taxon>Magnoliopsida</taxon>
        <taxon>Liliopsida</taxon>
        <taxon>Poales</taxon>
        <taxon>Poaceae</taxon>
        <taxon>BOP clade</taxon>
        <taxon>Pooideae</taxon>
        <taxon>Stipodae</taxon>
        <taxon>Brachypodieae</taxon>
        <taxon>Brachypodium</taxon>
    </lineage>
</organism>
<feature type="compositionally biased region" description="Basic and acidic residues" evidence="1">
    <location>
        <begin position="270"/>
        <end position="287"/>
    </location>
</feature>
<feature type="compositionally biased region" description="Basic and acidic residues" evidence="1">
    <location>
        <begin position="138"/>
        <end position="156"/>
    </location>
</feature>
<dbReference type="EnsemblPlants" id="KQJ85482">
    <property type="protein sequence ID" value="KQJ85482"/>
    <property type="gene ID" value="BRADI_5g27377v3"/>
</dbReference>
<feature type="compositionally biased region" description="Basic and acidic residues" evidence="1">
    <location>
        <begin position="164"/>
        <end position="218"/>
    </location>
</feature>
<feature type="compositionally biased region" description="Pro residues" evidence="1">
    <location>
        <begin position="67"/>
        <end position="76"/>
    </location>
</feature>
<dbReference type="OMA" id="GCSEVKY"/>
<name>I1J3S3_BRADI</name>
<sequence length="839" mass="93806">MHPRSRIRGREPPPPPPVSGGRYRRRSPPRHHRRPPRDPLPPSPLPPPQRRSSLERPPRRLEEKHPPPPPPPPPPHHASIGCDRRSRADVLLEAGRLAAHYLVAQGVLPEHLLHAREQDPNHVTSIPEPPPAGYVSRKQRDDAYPDDDPRWRRNERAGAGAGDWARDSYNKGDDDRPSRARSGWDRRSQSFDERRRHKDGGDVDRGGRRGRAYDEPRRPPMSRSYSHNDRRASGDDRRPAVDGRLDRRRRSRSRSRSRSRTRTRSYHSGGRRESDWRAGSGDLDHKKVPQSRTVTGGDGNVGGDDVDKFPRDAKAPRSEVVVEADGGGSHEDEGMESEDRGQSEGHGQDDGTIHEDEEMESEYEEQEVCEDEEEDENDAVAGLNDAEAGEINATEQQLSNADVELSHVDVAQPSEPVEEPTHMESQLSDVEGDMNGGVACRETCQIEPVANNSDCSEVRVEMEALPCEVEPDVADLTRDEQELPAWYGIFDLNVAGTHESCEMSDIPSNPPADHACDSLPDLVGLVSQQVCYDTSETQGQYEGECADDNQQSEDTQMLVNQGIGTYDLNDRILPNQRSDEHEQDNHQLVDEQMLLNNEETLLKQDADELEGHNHLIENEQMLQNQDPAVQVLENYHVNGEQLLHIHATDEHPEDNHRIKNEQMLLHHVSGVHELDNCDLNGEQMLLHNDADKPAADGGQLEGSQMLLDQAADRQATLHNLGNGRIIPVINLEDDEEEQSDTREFLEPKSGVLRTDNALHGHMYSQDKQSSSSPDHPQTNIPAASSPVAQKFGNRWTGRGAINAQGIPSDDDVLYGAFDKIPLEVINVWDLPSTELGKSL</sequence>
<gene>
    <name evidence="3" type="primary">LOC100836295</name>
    <name evidence="2" type="ORF">BRADI_5g27377v3</name>
</gene>
<dbReference type="STRING" id="15368.I1J3S3"/>
<feature type="compositionally biased region" description="Polar residues" evidence="1">
    <location>
        <begin position="765"/>
        <end position="782"/>
    </location>
</feature>
<feature type="compositionally biased region" description="Pro residues" evidence="1">
    <location>
        <begin position="38"/>
        <end position="49"/>
    </location>
</feature>
<evidence type="ECO:0000313" key="4">
    <source>
        <dbReference type="Proteomes" id="UP000008810"/>
    </source>
</evidence>
<feature type="compositionally biased region" description="Basic and acidic residues" evidence="1">
    <location>
        <begin position="52"/>
        <end position="66"/>
    </location>
</feature>
<feature type="compositionally biased region" description="Basic residues" evidence="1">
    <location>
        <begin position="246"/>
        <end position="265"/>
    </location>
</feature>
<keyword evidence="4" id="KW-1185">Reference proteome</keyword>
<accession>I1J3S3</accession>
<feature type="region of interest" description="Disordered" evidence="1">
    <location>
        <begin position="763"/>
        <end position="784"/>
    </location>
</feature>
<dbReference type="ExpressionAtlas" id="I1J3S3">
    <property type="expression patterns" value="baseline"/>
</dbReference>
<dbReference type="Proteomes" id="UP000008810">
    <property type="component" value="Chromosome 5"/>
</dbReference>
<feature type="compositionally biased region" description="Basic and acidic residues" evidence="1">
    <location>
        <begin position="226"/>
        <end position="245"/>
    </location>
</feature>
<dbReference type="InterPro" id="IPR040276">
    <property type="entry name" value="At4g26450-like"/>
</dbReference>
<protein>
    <submittedName>
        <fullName evidence="2 3">Uncharacterized protein</fullName>
    </submittedName>
</protein>
<feature type="compositionally biased region" description="Basic and acidic residues" evidence="1">
    <location>
        <begin position="305"/>
        <end position="317"/>
    </location>
</feature>
<dbReference type="RefSeq" id="XP_010240661.1">
    <property type="nucleotide sequence ID" value="XM_010242359.3"/>
</dbReference>